<gene>
    <name evidence="3" type="ORF">AR1Y2_1185</name>
</gene>
<proteinExistence type="predicted"/>
<dbReference type="EMBL" id="CP040058">
    <property type="protein sequence ID" value="QCP34639.1"/>
    <property type="molecule type" value="Genomic_DNA"/>
</dbReference>
<feature type="domain" description="Transposase IS116/IS110/IS902 C-terminal" evidence="2">
    <location>
        <begin position="277"/>
        <end position="325"/>
    </location>
</feature>
<evidence type="ECO:0000259" key="2">
    <source>
        <dbReference type="Pfam" id="PF02371"/>
    </source>
</evidence>
<dbReference type="GO" id="GO:0006313">
    <property type="term" value="P:DNA transposition"/>
    <property type="evidence" value="ECO:0007669"/>
    <property type="project" value="InterPro"/>
</dbReference>
<evidence type="ECO:0000313" key="4">
    <source>
        <dbReference type="Proteomes" id="UP000298653"/>
    </source>
</evidence>
<protein>
    <submittedName>
        <fullName evidence="3">Degenerate transposase</fullName>
    </submittedName>
</protein>
<reference evidence="3 4" key="1">
    <citation type="submission" date="2019-05" db="EMBL/GenBank/DDBJ databases">
        <title>Complete genome sequencing of Anaerostipes rhamnosivorans.</title>
        <authorList>
            <person name="Bui T.P.N."/>
            <person name="de Vos W.M."/>
        </authorList>
    </citation>
    <scope>NUCLEOTIDE SEQUENCE [LARGE SCALE GENOMIC DNA]</scope>
    <source>
        <strain evidence="3 4">1y2</strain>
    </source>
</reference>
<dbReference type="InterPro" id="IPR003346">
    <property type="entry name" value="Transposase_20"/>
</dbReference>
<dbReference type="InterPro" id="IPR002525">
    <property type="entry name" value="Transp_IS110-like_N"/>
</dbReference>
<dbReference type="KEGG" id="arf:AR1Y2_1185"/>
<dbReference type="InterPro" id="IPR047650">
    <property type="entry name" value="Transpos_IS110"/>
</dbReference>
<dbReference type="Pfam" id="PF02371">
    <property type="entry name" value="Transposase_20"/>
    <property type="match status" value="1"/>
</dbReference>
<dbReference type="AlphaFoldDB" id="A0A4P8IHL7"/>
<organism evidence="3 4">
    <name type="scientific">Anaerostipes rhamnosivorans</name>
    <dbReference type="NCBI Taxonomy" id="1229621"/>
    <lineage>
        <taxon>Bacteria</taxon>
        <taxon>Bacillati</taxon>
        <taxon>Bacillota</taxon>
        <taxon>Clostridia</taxon>
        <taxon>Lachnospirales</taxon>
        <taxon>Lachnospiraceae</taxon>
        <taxon>Anaerostipes</taxon>
    </lineage>
</organism>
<dbReference type="Proteomes" id="UP000298653">
    <property type="component" value="Chromosome"/>
</dbReference>
<dbReference type="NCBIfam" id="NF033542">
    <property type="entry name" value="transpos_IS110"/>
    <property type="match status" value="1"/>
</dbReference>
<keyword evidence="4" id="KW-1185">Reference proteome</keyword>
<dbReference type="GO" id="GO:0004803">
    <property type="term" value="F:transposase activity"/>
    <property type="evidence" value="ECO:0007669"/>
    <property type="project" value="InterPro"/>
</dbReference>
<dbReference type="GO" id="GO:0003677">
    <property type="term" value="F:DNA binding"/>
    <property type="evidence" value="ECO:0007669"/>
    <property type="project" value="InterPro"/>
</dbReference>
<sequence length="332" mass="37493">MNAVGIDVSKSKSVIAILRPYGEIVSPPFEIKHISGNIQSLIEQIKSIDGESRIVMEHTGRYYEPLAHELSQANLFVSDINPKLIKDFGDNSLRKVKSDKADAIKIARYALDSWTDLKQYGLMDKIRNQLKSMNRQFTFYTKHKTSMKNNLIGILDQTYTGANTYFDSIARNDGSQKWVDFAATYWHVDCVRKMSLNAFLDHYQKWCKRKKYNFSKAKAEKIYGTAKELIPVLPKNDLTKLLIKQAIEQLNIVSKTVEELRSLMNETASKLPEYPVVMAKKGVGKSLGPQLMAEIGDVTRFTHKGAITAFAGVDPGMNQSGTYDQKSIHASK</sequence>
<feature type="domain" description="Transposase IS110-like N-terminal" evidence="1">
    <location>
        <begin position="4"/>
        <end position="159"/>
    </location>
</feature>
<name>A0A4P8IHL7_9FIRM</name>
<dbReference type="PANTHER" id="PTHR33055">
    <property type="entry name" value="TRANSPOSASE FOR INSERTION SEQUENCE ELEMENT IS1111A"/>
    <property type="match status" value="1"/>
</dbReference>
<evidence type="ECO:0000313" key="3">
    <source>
        <dbReference type="EMBL" id="QCP34639.1"/>
    </source>
</evidence>
<evidence type="ECO:0000259" key="1">
    <source>
        <dbReference type="Pfam" id="PF01548"/>
    </source>
</evidence>
<accession>A0A4P8IHL7</accession>
<dbReference type="Pfam" id="PF01548">
    <property type="entry name" value="DEDD_Tnp_IS110"/>
    <property type="match status" value="1"/>
</dbReference>